<dbReference type="InterPro" id="IPR012776">
    <property type="entry name" value="Trimethyllysine_dOase"/>
</dbReference>
<proteinExistence type="inferred from homology"/>
<evidence type="ECO:0000256" key="10">
    <source>
        <dbReference type="ARBA" id="ARBA00023004"/>
    </source>
</evidence>
<organism evidence="13">
    <name type="scientific">Caenorhabditis remanei</name>
    <name type="common">Caenorhabditis vulgaris</name>
    <dbReference type="NCBI Taxonomy" id="31234"/>
    <lineage>
        <taxon>Eukaryota</taxon>
        <taxon>Metazoa</taxon>
        <taxon>Ecdysozoa</taxon>
        <taxon>Nematoda</taxon>
        <taxon>Chromadorea</taxon>
        <taxon>Rhabditida</taxon>
        <taxon>Rhabditina</taxon>
        <taxon>Rhabditomorpha</taxon>
        <taxon>Rhabditoidea</taxon>
        <taxon>Rhabditidae</taxon>
        <taxon>Peloderinae</taxon>
        <taxon>Caenorhabditis</taxon>
    </lineage>
</organism>
<dbReference type="InterPro" id="IPR038492">
    <property type="entry name" value="GBBH-like_N_sf"/>
</dbReference>
<evidence type="ECO:0000256" key="9">
    <source>
        <dbReference type="ARBA" id="ARBA00023002"/>
    </source>
</evidence>
<keyword evidence="13" id="KW-1185">Reference proteome</keyword>
<dbReference type="Pfam" id="PF02668">
    <property type="entry name" value="TauD"/>
    <property type="match status" value="1"/>
</dbReference>
<evidence type="ECO:0000259" key="11">
    <source>
        <dbReference type="Pfam" id="PF02668"/>
    </source>
</evidence>
<evidence type="ECO:0000256" key="6">
    <source>
        <dbReference type="ARBA" id="ARBA00022723"/>
    </source>
</evidence>
<accession>E3LGI0</accession>
<keyword evidence="8" id="KW-0223">Dioxygenase</keyword>
<dbReference type="eggNOG" id="KOG3889">
    <property type="taxonomic scope" value="Eukaryota"/>
</dbReference>
<reference evidence="12" key="1">
    <citation type="submission" date="2007-07" db="EMBL/GenBank/DDBJ databases">
        <title>PCAP assembly of the Caenorhabditis remanei genome.</title>
        <authorList>
            <consortium name="The Caenorhabditis remanei Sequencing Consortium"/>
            <person name="Wilson R.K."/>
        </authorList>
    </citation>
    <scope>NUCLEOTIDE SEQUENCE [LARGE SCALE GENOMIC DNA]</scope>
    <source>
        <strain evidence="12">PB4641</strain>
    </source>
</reference>
<dbReference type="GO" id="GO:0005739">
    <property type="term" value="C:mitochondrion"/>
    <property type="evidence" value="ECO:0007669"/>
    <property type="project" value="TreeGrafter"/>
</dbReference>
<dbReference type="STRING" id="31234.E3LGI0"/>
<dbReference type="EMBL" id="DS268408">
    <property type="protein sequence ID" value="EFO86239.1"/>
    <property type="molecule type" value="Genomic_DNA"/>
</dbReference>
<dbReference type="Gene3D" id="3.30.2020.30">
    <property type="match status" value="1"/>
</dbReference>
<evidence type="ECO:0000256" key="1">
    <source>
        <dbReference type="ARBA" id="ARBA00001954"/>
    </source>
</evidence>
<dbReference type="OrthoDB" id="408743at2759"/>
<dbReference type="UniPathway" id="UPA00118"/>
<keyword evidence="6" id="KW-0479">Metal-binding</keyword>
<evidence type="ECO:0000256" key="2">
    <source>
        <dbReference type="ARBA" id="ARBA00001961"/>
    </source>
</evidence>
<evidence type="ECO:0000313" key="13">
    <source>
        <dbReference type="Proteomes" id="UP000008281"/>
    </source>
</evidence>
<dbReference type="GO" id="GO:0045329">
    <property type="term" value="P:carnitine biosynthetic process"/>
    <property type="evidence" value="ECO:0007669"/>
    <property type="project" value="UniProtKB-UniPathway"/>
</dbReference>
<dbReference type="InterPro" id="IPR003819">
    <property type="entry name" value="TauD/TfdA-like"/>
</dbReference>
<dbReference type="Gene3D" id="3.60.130.10">
    <property type="entry name" value="Clavaminate synthase-like"/>
    <property type="match status" value="1"/>
</dbReference>
<keyword evidence="9" id="KW-0560">Oxidoreductase</keyword>
<evidence type="ECO:0000256" key="4">
    <source>
        <dbReference type="ARBA" id="ARBA00008654"/>
    </source>
</evidence>
<evidence type="ECO:0000313" key="12">
    <source>
        <dbReference type="EMBL" id="EFO86239.1"/>
    </source>
</evidence>
<dbReference type="OMA" id="PYVDCQS"/>
<comment type="pathway">
    <text evidence="3">Amine and polyamine biosynthesis; carnitine biosynthesis.</text>
</comment>
<dbReference type="InParanoid" id="E3LGI0"/>
<evidence type="ECO:0000256" key="5">
    <source>
        <dbReference type="ARBA" id="ARBA00016835"/>
    </source>
</evidence>
<dbReference type="NCBIfam" id="TIGR02410">
    <property type="entry name" value="carnitine_TMLD"/>
    <property type="match status" value="1"/>
</dbReference>
<dbReference type="HOGENOM" id="CLU_021859_2_2_1"/>
<evidence type="ECO:0000256" key="3">
    <source>
        <dbReference type="ARBA" id="ARBA00005022"/>
    </source>
</evidence>
<gene>
    <name evidence="12" type="primary">Cre-gbh-2</name>
    <name evidence="12" type="ORF">CRE_01959</name>
</gene>
<keyword evidence="10" id="KW-0408">Iron</keyword>
<dbReference type="PANTHER" id="PTHR10696:SF51">
    <property type="entry name" value="TRIMETHYLLYSINE DIOXYGENASE, MITOCHONDRIAL"/>
    <property type="match status" value="1"/>
</dbReference>
<dbReference type="Proteomes" id="UP000008281">
    <property type="component" value="Unassembled WGS sequence"/>
</dbReference>
<evidence type="ECO:0000256" key="7">
    <source>
        <dbReference type="ARBA" id="ARBA00022873"/>
    </source>
</evidence>
<comment type="cofactor">
    <cofactor evidence="1">
        <name>Fe(2+)</name>
        <dbReference type="ChEBI" id="CHEBI:29033"/>
    </cofactor>
</comment>
<dbReference type="AlphaFoldDB" id="E3LGI0"/>
<dbReference type="InterPro" id="IPR042098">
    <property type="entry name" value="TauD-like_sf"/>
</dbReference>
<dbReference type="SUPFAM" id="SSF51197">
    <property type="entry name" value="Clavaminate synthase-like"/>
    <property type="match status" value="1"/>
</dbReference>
<dbReference type="FunCoup" id="E3LGI0">
    <property type="interactions" value="479"/>
</dbReference>
<dbReference type="InterPro" id="IPR050411">
    <property type="entry name" value="AlphaKG_dependent_hydroxylases"/>
</dbReference>
<feature type="domain" description="TauD/TfdA-like" evidence="11">
    <location>
        <begin position="155"/>
        <end position="402"/>
    </location>
</feature>
<protein>
    <recommendedName>
        <fullName evidence="5">Trimethyllysine dioxygenase, mitochondrial</fullName>
    </recommendedName>
</protein>
<comment type="cofactor">
    <cofactor evidence="2">
        <name>L-ascorbate</name>
        <dbReference type="ChEBI" id="CHEBI:38290"/>
    </cofactor>
</comment>
<dbReference type="GO" id="GO:0005506">
    <property type="term" value="F:iron ion binding"/>
    <property type="evidence" value="ECO:0007669"/>
    <property type="project" value="InterPro"/>
</dbReference>
<dbReference type="PANTHER" id="PTHR10696">
    <property type="entry name" value="GAMMA-BUTYROBETAINE HYDROXYLASE-RELATED"/>
    <property type="match status" value="1"/>
</dbReference>
<comment type="similarity">
    <text evidence="4">Belongs to the gamma-BBH/TMLD family.</text>
</comment>
<dbReference type="GO" id="GO:0050353">
    <property type="term" value="F:trimethyllysine dioxygenase activity"/>
    <property type="evidence" value="ECO:0007669"/>
    <property type="project" value="InterPro"/>
</dbReference>
<dbReference type="CDD" id="cd00250">
    <property type="entry name" value="CAS_like"/>
    <property type="match status" value="1"/>
</dbReference>
<name>E3LGI0_CAERE</name>
<keyword evidence="7" id="KW-0124">Carnitine biosynthesis</keyword>
<sequence length="426" mass="48717">MCVRKEMLAFITRVASWNLKTIRSKNDALEVIYFEAGKQSKLIMPLVWLRDHCSSTKHYHFKTNQRKSNCTDLTNLAKIKNENDVRVNREDSSMVIDWIDGHRSFYEIGDIIGKGKKKKEVAIERVIDLWDSKTLKEVPRISKSNLSLPEFSVKLFKYGVVIIDDVEGTAEATEQLCKSLVPVHDTFFGQFWVFSNSASEDEPAYEDTAYGNEEIGPHTDGTYFNQTPGIQVFHCLTPAKTGGDTVVVDSFHCAKLLKNEFPEDYETLCNTKVCLFSCLTEQIKNYFQIPHHYLEGEVPGSSIHSLSLEKPVIETDSFGNITQIRFNPYDRAPFACLSSSESSASDTIKFYEAYEKFAKICHDPENALTISLKPGSVIFIDNFRVLHSRTAFQGYRQMCGCYLSRDNFMAKARPFLRQITSTFYEW</sequence>
<evidence type="ECO:0000256" key="8">
    <source>
        <dbReference type="ARBA" id="ARBA00022964"/>
    </source>
</evidence>